<evidence type="ECO:0000313" key="1">
    <source>
        <dbReference type="EMBL" id="RLN17497.1"/>
    </source>
</evidence>
<dbReference type="Proteomes" id="UP000275267">
    <property type="component" value="Unassembled WGS sequence"/>
</dbReference>
<name>A0A3L6S909_PANMI</name>
<dbReference type="EMBL" id="PQIB02000005">
    <property type="protein sequence ID" value="RLN17497.1"/>
    <property type="molecule type" value="Genomic_DNA"/>
</dbReference>
<organism evidence="1 2">
    <name type="scientific">Panicum miliaceum</name>
    <name type="common">Proso millet</name>
    <name type="synonym">Broomcorn millet</name>
    <dbReference type="NCBI Taxonomy" id="4540"/>
    <lineage>
        <taxon>Eukaryota</taxon>
        <taxon>Viridiplantae</taxon>
        <taxon>Streptophyta</taxon>
        <taxon>Embryophyta</taxon>
        <taxon>Tracheophyta</taxon>
        <taxon>Spermatophyta</taxon>
        <taxon>Magnoliopsida</taxon>
        <taxon>Liliopsida</taxon>
        <taxon>Poales</taxon>
        <taxon>Poaceae</taxon>
        <taxon>PACMAD clade</taxon>
        <taxon>Panicoideae</taxon>
        <taxon>Panicodae</taxon>
        <taxon>Paniceae</taxon>
        <taxon>Panicinae</taxon>
        <taxon>Panicum</taxon>
        <taxon>Panicum sect. Panicum</taxon>
    </lineage>
</organism>
<evidence type="ECO:0000313" key="2">
    <source>
        <dbReference type="Proteomes" id="UP000275267"/>
    </source>
</evidence>
<accession>A0A3L6S909</accession>
<keyword evidence="2" id="KW-1185">Reference proteome</keyword>
<protein>
    <submittedName>
        <fullName evidence="1">Uncharacterized protein</fullName>
    </submittedName>
</protein>
<dbReference type="AlphaFoldDB" id="A0A3L6S909"/>
<proteinExistence type="predicted"/>
<sequence>MATWRWRPRCSPRIRHPGRRCAGARRLPFRGVDSQRGFQALAHGDSDLLSGSCPVAGSSTFSAQMRLLGFVWGVAGDLGEIPCPPPCIFADWAMAGTMGLRWSGSSGRFMYARDHA</sequence>
<gene>
    <name evidence="1" type="ORF">C2845_PM02G27470</name>
</gene>
<reference evidence="2" key="1">
    <citation type="journal article" date="2019" name="Nat. Commun.">
        <title>The genome of broomcorn millet.</title>
        <authorList>
            <person name="Zou C."/>
            <person name="Miki D."/>
            <person name="Li D."/>
            <person name="Tang Q."/>
            <person name="Xiao L."/>
            <person name="Rajput S."/>
            <person name="Deng P."/>
            <person name="Jia W."/>
            <person name="Huang R."/>
            <person name="Zhang M."/>
            <person name="Sun Y."/>
            <person name="Hu J."/>
            <person name="Fu X."/>
            <person name="Schnable P.S."/>
            <person name="Li F."/>
            <person name="Zhang H."/>
            <person name="Feng B."/>
            <person name="Zhu X."/>
            <person name="Liu R."/>
            <person name="Schnable J.C."/>
            <person name="Zhu J.-K."/>
            <person name="Zhang H."/>
        </authorList>
    </citation>
    <scope>NUCLEOTIDE SEQUENCE [LARGE SCALE GENOMIC DNA]</scope>
</reference>
<comment type="caution">
    <text evidence="1">The sequence shown here is derived from an EMBL/GenBank/DDBJ whole genome shotgun (WGS) entry which is preliminary data.</text>
</comment>